<evidence type="ECO:0000313" key="5">
    <source>
        <dbReference type="EMBL" id="KAH6874685.1"/>
    </source>
</evidence>
<accession>A0A9P8VVR5</accession>
<dbReference type="PANTHER" id="PTHR43364">
    <property type="entry name" value="NADH-SPECIFIC METHYLGLYOXAL REDUCTASE-RELATED"/>
    <property type="match status" value="1"/>
</dbReference>
<dbReference type="InterPro" id="IPR050523">
    <property type="entry name" value="AKR_Detox_Biosynth"/>
</dbReference>
<gene>
    <name evidence="5" type="ORF">B0T10DRAFT_585845</name>
</gene>
<evidence type="ECO:0000256" key="2">
    <source>
        <dbReference type="ARBA" id="ARBA00023002"/>
    </source>
</evidence>
<dbReference type="Pfam" id="PF00248">
    <property type="entry name" value="Aldo_ket_red"/>
    <property type="match status" value="1"/>
</dbReference>
<keyword evidence="6" id="KW-1185">Reference proteome</keyword>
<protein>
    <submittedName>
        <fullName evidence="5">NADP-dependent oxidoreductase domain-containing protein</fullName>
    </submittedName>
</protein>
<evidence type="ECO:0000259" key="4">
    <source>
        <dbReference type="Pfam" id="PF00248"/>
    </source>
</evidence>
<evidence type="ECO:0000256" key="3">
    <source>
        <dbReference type="ARBA" id="ARBA00038157"/>
    </source>
</evidence>
<dbReference type="GO" id="GO:0016491">
    <property type="term" value="F:oxidoreductase activity"/>
    <property type="evidence" value="ECO:0007669"/>
    <property type="project" value="UniProtKB-KW"/>
</dbReference>
<feature type="domain" description="NADP-dependent oxidoreductase" evidence="4">
    <location>
        <begin position="31"/>
        <end position="332"/>
    </location>
</feature>
<dbReference type="Proteomes" id="UP000777438">
    <property type="component" value="Unassembled WGS sequence"/>
</dbReference>
<dbReference type="SUPFAM" id="SSF51430">
    <property type="entry name" value="NAD(P)-linked oxidoreductase"/>
    <property type="match status" value="1"/>
</dbReference>
<keyword evidence="2" id="KW-0560">Oxidoreductase</keyword>
<dbReference type="PANTHER" id="PTHR43364:SF7">
    <property type="entry name" value="NADP-DEPENDENT OXIDOREDUCTASE DOMAIN-CONTAINING PROTEIN-RELATED"/>
    <property type="match status" value="1"/>
</dbReference>
<dbReference type="EMBL" id="JAGPYM010000037">
    <property type="protein sequence ID" value="KAH6874685.1"/>
    <property type="molecule type" value="Genomic_DNA"/>
</dbReference>
<sequence length="385" mass="42811">MSDVFASPPKPKTALGWHRILSPNAGVKVSPICLGGISIGNSWKSGFGNNGDAFELLDAFYAAGGNFIDTSNTYNSEESEKLIGQWMDERGTRDQMVIATKYGAGYRAYKRDEEPLQSNLTGTSAKSMRVSVRDSLKKLRTDYIDILYVHWWDFASSVEEVMRALHAYVMAKEVLYLGVSDTPAWVVVKANAYARANGLTPFSVYQGLWNVAYRDMEAEVIPMCEDQGMAVVPWGSLAGGIITTAEEKRQIQDKPDARMFYGIDPPVALYDTIERIANEKGTTVRAIALAYLFHQTTYVFPIVGVHTVEHVQALPEAVGIELTKADIDAIHDASPLNPLFPMSFLYGFSRPQKYNLSLTPADNQQYQMAAWIDAPPKQAPYRPRK</sequence>
<comment type="caution">
    <text evidence="5">The sequence shown here is derived from an EMBL/GenBank/DDBJ whole genome shotgun (WGS) entry which is preliminary data.</text>
</comment>
<proteinExistence type="inferred from homology"/>
<evidence type="ECO:0000256" key="1">
    <source>
        <dbReference type="ARBA" id="ARBA00022857"/>
    </source>
</evidence>
<dbReference type="Gene3D" id="3.20.20.100">
    <property type="entry name" value="NADP-dependent oxidoreductase domain"/>
    <property type="match status" value="1"/>
</dbReference>
<organism evidence="5 6">
    <name type="scientific">Thelonectria olida</name>
    <dbReference type="NCBI Taxonomy" id="1576542"/>
    <lineage>
        <taxon>Eukaryota</taxon>
        <taxon>Fungi</taxon>
        <taxon>Dikarya</taxon>
        <taxon>Ascomycota</taxon>
        <taxon>Pezizomycotina</taxon>
        <taxon>Sordariomycetes</taxon>
        <taxon>Hypocreomycetidae</taxon>
        <taxon>Hypocreales</taxon>
        <taxon>Nectriaceae</taxon>
        <taxon>Thelonectria</taxon>
    </lineage>
</organism>
<dbReference type="OrthoDB" id="48988at2759"/>
<reference evidence="5 6" key="1">
    <citation type="journal article" date="2021" name="Nat. Commun.">
        <title>Genetic determinants of endophytism in the Arabidopsis root mycobiome.</title>
        <authorList>
            <person name="Mesny F."/>
            <person name="Miyauchi S."/>
            <person name="Thiergart T."/>
            <person name="Pickel B."/>
            <person name="Atanasova L."/>
            <person name="Karlsson M."/>
            <person name="Huettel B."/>
            <person name="Barry K.W."/>
            <person name="Haridas S."/>
            <person name="Chen C."/>
            <person name="Bauer D."/>
            <person name="Andreopoulos W."/>
            <person name="Pangilinan J."/>
            <person name="LaButti K."/>
            <person name="Riley R."/>
            <person name="Lipzen A."/>
            <person name="Clum A."/>
            <person name="Drula E."/>
            <person name="Henrissat B."/>
            <person name="Kohler A."/>
            <person name="Grigoriev I.V."/>
            <person name="Martin F.M."/>
            <person name="Hacquard S."/>
        </authorList>
    </citation>
    <scope>NUCLEOTIDE SEQUENCE [LARGE SCALE GENOMIC DNA]</scope>
    <source>
        <strain evidence="5 6">MPI-CAGE-CH-0241</strain>
    </source>
</reference>
<name>A0A9P8VVR5_9HYPO</name>
<dbReference type="InterPro" id="IPR036812">
    <property type="entry name" value="NAD(P)_OxRdtase_dom_sf"/>
</dbReference>
<keyword evidence="1" id="KW-0521">NADP</keyword>
<dbReference type="AlphaFoldDB" id="A0A9P8VVR5"/>
<evidence type="ECO:0000313" key="6">
    <source>
        <dbReference type="Proteomes" id="UP000777438"/>
    </source>
</evidence>
<dbReference type="InterPro" id="IPR023210">
    <property type="entry name" value="NADP_OxRdtase_dom"/>
</dbReference>
<comment type="similarity">
    <text evidence="3">Belongs to the aldo/keto reductase family. Aldo/keto reductase 2 subfamily.</text>
</comment>